<dbReference type="Proteomes" id="UP000292781">
    <property type="component" value="Unassembled WGS sequence"/>
</dbReference>
<dbReference type="Gene3D" id="3.20.20.70">
    <property type="entry name" value="Aldolase class I"/>
    <property type="match status" value="1"/>
</dbReference>
<reference evidence="1 2" key="1">
    <citation type="submission" date="2019-02" db="EMBL/GenBank/DDBJ databases">
        <title>Siculibacillus lacustris gen. nov., sp. nov., a new rosette-forming bacterium isolated from a freshwater crater lake (Lake St. Ana, Romania).</title>
        <authorList>
            <person name="Felfoldi T."/>
            <person name="Marton Z."/>
            <person name="Szabo A."/>
            <person name="Mentes A."/>
            <person name="Boka K."/>
            <person name="Marialigeti K."/>
            <person name="Mathe I."/>
            <person name="Koncz M."/>
            <person name="Schumann P."/>
            <person name="Toth E."/>
        </authorList>
    </citation>
    <scope>NUCLEOTIDE SEQUENCE [LARGE SCALE GENOMIC DNA]</scope>
    <source>
        <strain evidence="1 2">SA-279</strain>
    </source>
</reference>
<dbReference type="SUPFAM" id="SSF51569">
    <property type="entry name" value="Aldolase"/>
    <property type="match status" value="1"/>
</dbReference>
<dbReference type="RefSeq" id="WP_131311026.1">
    <property type="nucleotide sequence ID" value="NZ_SJFN01000033.1"/>
</dbReference>
<proteinExistence type="predicted"/>
<gene>
    <name evidence="1" type="ORF">EYW49_18040</name>
</gene>
<organism evidence="1 2">
    <name type="scientific">Siculibacillus lacustris</name>
    <dbReference type="NCBI Taxonomy" id="1549641"/>
    <lineage>
        <taxon>Bacteria</taxon>
        <taxon>Pseudomonadati</taxon>
        <taxon>Pseudomonadota</taxon>
        <taxon>Alphaproteobacteria</taxon>
        <taxon>Hyphomicrobiales</taxon>
        <taxon>Ancalomicrobiaceae</taxon>
        <taxon>Siculibacillus</taxon>
    </lineage>
</organism>
<evidence type="ECO:0008006" key="3">
    <source>
        <dbReference type="Google" id="ProtNLM"/>
    </source>
</evidence>
<dbReference type="AlphaFoldDB" id="A0A4Q9VH98"/>
<evidence type="ECO:0000313" key="1">
    <source>
        <dbReference type="EMBL" id="TBW34488.1"/>
    </source>
</evidence>
<name>A0A4Q9VH98_9HYPH</name>
<dbReference type="OrthoDB" id="236271at2"/>
<comment type="caution">
    <text evidence="1">The sequence shown here is derived from an EMBL/GenBank/DDBJ whole genome shotgun (WGS) entry which is preliminary data.</text>
</comment>
<accession>A0A4Q9VH98</accession>
<protein>
    <recommendedName>
        <fullName evidence="3">Aldolase</fullName>
    </recommendedName>
</protein>
<evidence type="ECO:0000313" key="2">
    <source>
        <dbReference type="Proteomes" id="UP000292781"/>
    </source>
</evidence>
<sequence>MKSLDEKLARIRSGAWTPVDFVIADAKDGEMGFGATAPGPVRGPDGTPGTALLPKAAYLEAMRAMTRSGLVDIMLTSASAAETLAGEGLFDGSPVTLAARLNDTTDIWNMRGAIYTSLPSRPFRSARVDRVRSVADLGLYSVTFSNDLDRDLASLEAYAAFRDEASAAGMRHFLEVFNPAFDVGLPADGLPAYVNDCIVRALAGVVAIDRPLFLKIPYNGAAAMEELAAFDPGNLIVGILGGARGTTRDTFELIAQAARHGARVALFGRKINFAESPLELVRLMRAVVEHQVTPIEAVRAYHDELMRHHLRPDRDIVSDLVVTDPNLTAEALP</sequence>
<dbReference type="EMBL" id="SJFN01000033">
    <property type="protein sequence ID" value="TBW34488.1"/>
    <property type="molecule type" value="Genomic_DNA"/>
</dbReference>
<dbReference type="InterPro" id="IPR013785">
    <property type="entry name" value="Aldolase_TIM"/>
</dbReference>
<keyword evidence="2" id="KW-1185">Reference proteome</keyword>